<reference evidence="5 6" key="1">
    <citation type="submission" date="2019-01" db="EMBL/GenBank/DDBJ databases">
        <authorList>
            <person name="Ferrante I. M."/>
        </authorList>
    </citation>
    <scope>NUCLEOTIDE SEQUENCE [LARGE SCALE GENOMIC DNA]</scope>
    <source>
        <strain evidence="5 6">B856</strain>
    </source>
</reference>
<keyword evidence="3" id="KW-0496">Mitochondrion</keyword>
<accession>A0A448YZN4</accession>
<feature type="region of interest" description="Disordered" evidence="4">
    <location>
        <begin position="1"/>
        <end position="22"/>
    </location>
</feature>
<evidence type="ECO:0000256" key="1">
    <source>
        <dbReference type="ARBA" id="ARBA00007347"/>
    </source>
</evidence>
<organism evidence="5 6">
    <name type="scientific">Pseudo-nitzschia multistriata</name>
    <dbReference type="NCBI Taxonomy" id="183589"/>
    <lineage>
        <taxon>Eukaryota</taxon>
        <taxon>Sar</taxon>
        <taxon>Stramenopiles</taxon>
        <taxon>Ochrophyta</taxon>
        <taxon>Bacillariophyta</taxon>
        <taxon>Bacillariophyceae</taxon>
        <taxon>Bacillariophycidae</taxon>
        <taxon>Bacillariales</taxon>
        <taxon>Bacillariaceae</taxon>
        <taxon>Pseudo-nitzschia</taxon>
    </lineage>
</organism>
<gene>
    <name evidence="5" type="ORF">PSNMU_V1.4_AUG-EV-PASAV3_0019810</name>
</gene>
<dbReference type="GO" id="GO:0005739">
    <property type="term" value="C:mitochondrion"/>
    <property type="evidence" value="ECO:0007669"/>
    <property type="project" value="UniProtKB-SubCell"/>
</dbReference>
<sequence>MSSTSNNYTPPPRDTAAMKDTGREGRLSFRNFAENQLKKEFKAEAMKKCDLQIGALAECIKDEGLFAPFNCRPIQKDVDECMMVYNSAERFKLYVKEHEDELQSKPFV</sequence>
<protein>
    <recommendedName>
        <fullName evidence="3">COX assembly mitochondrial protein</fullName>
    </recommendedName>
</protein>
<dbReference type="OrthoDB" id="6224010at2759"/>
<keyword evidence="2" id="KW-1015">Disulfide bond</keyword>
<evidence type="ECO:0000313" key="5">
    <source>
        <dbReference type="EMBL" id="VEU35251.1"/>
    </source>
</evidence>
<evidence type="ECO:0000256" key="4">
    <source>
        <dbReference type="SAM" id="MobiDB-lite"/>
    </source>
</evidence>
<dbReference type="InterPro" id="IPR013892">
    <property type="entry name" value="Cyt_c_biogenesis_Cmc1-like"/>
</dbReference>
<evidence type="ECO:0000256" key="2">
    <source>
        <dbReference type="ARBA" id="ARBA00023157"/>
    </source>
</evidence>
<name>A0A448YZN4_9STRA</name>
<dbReference type="Pfam" id="PF08583">
    <property type="entry name" value="Cmc1"/>
    <property type="match status" value="1"/>
</dbReference>
<dbReference type="Proteomes" id="UP000291116">
    <property type="component" value="Unassembled WGS sequence"/>
</dbReference>
<evidence type="ECO:0000313" key="6">
    <source>
        <dbReference type="Proteomes" id="UP000291116"/>
    </source>
</evidence>
<comment type="subcellular location">
    <subcellularLocation>
        <location evidence="3">Mitochondrion</location>
    </subcellularLocation>
</comment>
<dbReference type="EMBL" id="CAACVS010000053">
    <property type="protein sequence ID" value="VEU35251.1"/>
    <property type="molecule type" value="Genomic_DNA"/>
</dbReference>
<evidence type="ECO:0000256" key="3">
    <source>
        <dbReference type="RuleBase" id="RU364104"/>
    </source>
</evidence>
<keyword evidence="6" id="KW-1185">Reference proteome</keyword>
<comment type="similarity">
    <text evidence="1 3">Belongs to the CMC family.</text>
</comment>
<dbReference type="AlphaFoldDB" id="A0A448YZN4"/>
<proteinExistence type="inferred from homology"/>